<evidence type="ECO:0000313" key="3">
    <source>
        <dbReference type="Proteomes" id="UP000253850"/>
    </source>
</evidence>
<gene>
    <name evidence="1" type="ORF">ABIV_1069</name>
    <name evidence="2" type="ORF">CRV05_02110</name>
</gene>
<evidence type="ECO:0000313" key="1">
    <source>
        <dbReference type="EMBL" id="AXH12073.1"/>
    </source>
</evidence>
<name>A0AAX2ADH6_9BACT</name>
<accession>A0AAX2ADH6</accession>
<evidence type="ECO:0000313" key="2">
    <source>
        <dbReference type="EMBL" id="RXK11183.1"/>
    </source>
</evidence>
<protein>
    <recommendedName>
        <fullName evidence="5">Lipoprotein</fullName>
    </recommendedName>
</protein>
<dbReference type="Proteomes" id="UP000253850">
    <property type="component" value="Chromosome"/>
</dbReference>
<keyword evidence="4" id="KW-1185">Reference proteome</keyword>
<proteinExistence type="predicted"/>
<evidence type="ECO:0008006" key="5">
    <source>
        <dbReference type="Google" id="ProtNLM"/>
    </source>
</evidence>
<reference evidence="1 3" key="2">
    <citation type="submission" date="2018-07" db="EMBL/GenBank/DDBJ databases">
        <title>Complete genome of the Arcobacter bivalviorum type strain LMG 26154.</title>
        <authorList>
            <person name="Miller W.G."/>
            <person name="Yee E."/>
            <person name="Bono J.L."/>
        </authorList>
    </citation>
    <scope>NUCLEOTIDE SEQUENCE [LARGE SCALE GENOMIC DNA]</scope>
    <source>
        <strain evidence="1 3">LMG 26154</strain>
    </source>
</reference>
<dbReference type="KEGG" id="hbv:ABIV_1069"/>
<reference evidence="2 4" key="1">
    <citation type="submission" date="2017-10" db="EMBL/GenBank/DDBJ databases">
        <title>Genomics of the genus Arcobacter.</title>
        <authorList>
            <person name="Perez-Cataluna A."/>
            <person name="Figueras M.J."/>
        </authorList>
    </citation>
    <scope>NUCLEOTIDE SEQUENCE [LARGE SCALE GENOMIC DNA]</scope>
    <source>
        <strain evidence="2 4">CECT 7835</strain>
    </source>
</reference>
<dbReference type="Proteomes" id="UP000289193">
    <property type="component" value="Unassembled WGS sequence"/>
</dbReference>
<sequence length="179" mass="21414">MKKLLLIIFALILFFGYGIYEQVNKKTIKSKRVSCQEKTITFEKIVDINKIQEAIKLLQSQNIKTTSNIEYSKIMNSFLIKHYSNKELQKEFQEVISQYFTQKIENKKQVEINYYVYENDKEDTNKKNKKAKLYAGYLVFEFKLEDKLIYKIQTDYMKEDGSDIKQRIECVFKSFVSIK</sequence>
<dbReference type="EMBL" id="PDKM01000001">
    <property type="protein sequence ID" value="RXK11183.1"/>
    <property type="molecule type" value="Genomic_DNA"/>
</dbReference>
<organism evidence="2 4">
    <name type="scientific">Halarcobacter bivalviorum</name>
    <dbReference type="NCBI Taxonomy" id="663364"/>
    <lineage>
        <taxon>Bacteria</taxon>
        <taxon>Pseudomonadati</taxon>
        <taxon>Campylobacterota</taxon>
        <taxon>Epsilonproteobacteria</taxon>
        <taxon>Campylobacterales</taxon>
        <taxon>Arcobacteraceae</taxon>
        <taxon>Halarcobacter</taxon>
    </lineage>
</organism>
<dbReference type="AlphaFoldDB" id="A0AAX2ADH6"/>
<dbReference type="EMBL" id="CP031217">
    <property type="protein sequence ID" value="AXH12073.1"/>
    <property type="molecule type" value="Genomic_DNA"/>
</dbReference>
<dbReference type="RefSeq" id="WP_114838917.1">
    <property type="nucleotide sequence ID" value="NZ_CP031217.1"/>
</dbReference>
<evidence type="ECO:0000313" key="4">
    <source>
        <dbReference type="Proteomes" id="UP000289193"/>
    </source>
</evidence>